<proteinExistence type="predicted"/>
<evidence type="ECO:0000313" key="1">
    <source>
        <dbReference type="EMBL" id="GFG77396.1"/>
    </source>
</evidence>
<dbReference type="Proteomes" id="UP000465240">
    <property type="component" value="Unassembled WGS sequence"/>
</dbReference>
<comment type="caution">
    <text evidence="1">The sequence shown here is derived from an EMBL/GenBank/DDBJ whole genome shotgun (WGS) entry which is preliminary data.</text>
</comment>
<protein>
    <submittedName>
        <fullName evidence="1">Uncharacterized protein</fullName>
    </submittedName>
</protein>
<accession>A0ABQ1BZ00</accession>
<reference evidence="1 2" key="1">
    <citation type="journal article" date="2019" name="Emerg. Microbes Infect.">
        <title>Comprehensive subspecies identification of 175 nontuberculous mycobacteria species based on 7547 genomic profiles.</title>
        <authorList>
            <person name="Matsumoto Y."/>
            <person name="Kinjo T."/>
            <person name="Motooka D."/>
            <person name="Nabeya D."/>
            <person name="Jung N."/>
            <person name="Uechi K."/>
            <person name="Horii T."/>
            <person name="Iida T."/>
            <person name="Fujita J."/>
            <person name="Nakamura S."/>
        </authorList>
    </citation>
    <scope>NUCLEOTIDE SEQUENCE [LARGE SCALE GENOMIC DNA]</scope>
    <source>
        <strain evidence="1 2">JCM 18565</strain>
    </source>
</reference>
<evidence type="ECO:0000313" key="2">
    <source>
        <dbReference type="Proteomes" id="UP000465240"/>
    </source>
</evidence>
<gene>
    <name evidence="1" type="ORF">MPRG_06720</name>
</gene>
<sequence length="61" mass="6138">MTVPPARTVKVAGANAKLSMLTWSPPTGAVTLCDAVPPGEAGIEDIPVIPGMAPDPKLTEG</sequence>
<keyword evidence="2" id="KW-1185">Reference proteome</keyword>
<dbReference type="EMBL" id="BLKX01000001">
    <property type="protein sequence ID" value="GFG77396.1"/>
    <property type="molecule type" value="Genomic_DNA"/>
</dbReference>
<organism evidence="1 2">
    <name type="scientific">Mycobacterium paragordonae</name>
    <dbReference type="NCBI Taxonomy" id="1389713"/>
    <lineage>
        <taxon>Bacteria</taxon>
        <taxon>Bacillati</taxon>
        <taxon>Actinomycetota</taxon>
        <taxon>Actinomycetes</taxon>
        <taxon>Mycobacteriales</taxon>
        <taxon>Mycobacteriaceae</taxon>
        <taxon>Mycobacterium</taxon>
    </lineage>
</organism>
<name>A0ABQ1BZ00_9MYCO</name>